<dbReference type="OrthoDB" id="6088000at2759"/>
<dbReference type="EMBL" id="KB740600">
    <property type="protein sequence ID" value="ENN80092.1"/>
    <property type="molecule type" value="Genomic_DNA"/>
</dbReference>
<organism evidence="1">
    <name type="scientific">Dendroctonus ponderosae</name>
    <name type="common">Mountain pine beetle</name>
    <dbReference type="NCBI Taxonomy" id="77166"/>
    <lineage>
        <taxon>Eukaryota</taxon>
        <taxon>Metazoa</taxon>
        <taxon>Ecdysozoa</taxon>
        <taxon>Arthropoda</taxon>
        <taxon>Hexapoda</taxon>
        <taxon>Insecta</taxon>
        <taxon>Pterygota</taxon>
        <taxon>Neoptera</taxon>
        <taxon>Endopterygota</taxon>
        <taxon>Coleoptera</taxon>
        <taxon>Polyphaga</taxon>
        <taxon>Cucujiformia</taxon>
        <taxon>Curculionidae</taxon>
        <taxon>Scolytinae</taxon>
        <taxon>Dendroctonus</taxon>
    </lineage>
</organism>
<reference evidence="1" key="1">
    <citation type="journal article" date="2013" name="Genome Biol.">
        <title>Draft genome of the mountain pine beetle, Dendroctonus ponderosae Hopkins, a major forest pest.</title>
        <authorList>
            <person name="Keeling C.I."/>
            <person name="Yuen M.M."/>
            <person name="Liao N.Y."/>
            <person name="Docking T.R."/>
            <person name="Chan S.K."/>
            <person name="Taylor G.A."/>
            <person name="Palmquist D.L."/>
            <person name="Jackman S.D."/>
            <person name="Nguyen A."/>
            <person name="Li M."/>
            <person name="Henderson H."/>
            <person name="Janes J.K."/>
            <person name="Zhao Y."/>
            <person name="Pandoh P."/>
            <person name="Moore R."/>
            <person name="Sperling F.A."/>
            <person name="Huber D.P."/>
            <person name="Birol I."/>
            <person name="Jones S.J."/>
            <person name="Bohlmann J."/>
        </authorList>
    </citation>
    <scope>NUCLEOTIDE SEQUENCE</scope>
</reference>
<dbReference type="PANTHER" id="PTHR16071:SF2">
    <property type="entry name" value="FIGNL1-INTERACTING REGULATOR OF RECOMBINATION AND MITOSIS"/>
    <property type="match status" value="1"/>
</dbReference>
<dbReference type="HOGENOM" id="CLU_339275_0_0_1"/>
<dbReference type="PANTHER" id="PTHR16071">
    <property type="entry name" value="CHROMOSOME 1 OPEN READING FRAME 112"/>
    <property type="match status" value="1"/>
</dbReference>
<gene>
    <name evidence="1" type="ORF">YQE_03451</name>
</gene>
<feature type="non-terminal residue" evidence="1">
    <location>
        <position position="1"/>
    </location>
</feature>
<sequence length="838" mass="95067">MEELEAKIDSLNSSVSNATFVDSVKAAIEAVNQVEVSIAEERIIAKVFPLIQARFDQIFADNATFCVTVDDDLMCALTRENLEVIFQLAEIVQEFMNYIHDHSPMQLSCIESVLKYLPLFIQMSADHWKNSADEYKTVFNEELAKLFEVLKHLYASYLYLLERSIQVGENGEEINLLVDALTVLCEMPKVFSVIDASSILSSWKCFTTVTSNYSQLIENDLDIRVPIQLLTDDICEMLKSLNPRDAQTFPRQLKILTYLVKVLCKITYNFKPQLSKFASEMLEFFVKFLCYLSDVHANKAFLKETTQRIDAEVVKLLEGLLGTLLELLKGFSKITKLGESSCGYVALLAKILQIISNMSSDWSDVLPQIIEDIFEFLPNCCSYLCMDGPNGEMYQHLIVQAGLAVLLQDSTFECSQVLLKHILQGNGFAAILALEVYCLIASNISPEECLSLLINLLYAIQEMQCGFFTNRPEISYLKCLVQRLYSILPDTLKEEVVKLFRPEQHIQVWRFLEFANFPNKSRKLLEPIVEITADSIHSFTDQITENMIVNVGESIDLLSTIEDLALINSSKASIIVGFLSKFWSCRIDNGICSNNILKYMFWKISRITASCIIEGRLKPSLVFPKFQVMLKNQSYSIPVLFIINCLIHSECLADPELLRETTGLITLALRSHNTVRESELEMLATFNYSHKKVLNVLLDSLNPGVAQEIFGRIEAFKTQPKHQISGQMFVHKCLEWGVDCDDYPPAKKIRVEGKSCHNPVPSIKKQLNHATRGLTYENPIRSQSNDLKYAEDDSSATEAIQRIKGEVKCLLKIGRTEKLTAKNYADLRMLMSQLSSLM</sequence>
<dbReference type="AlphaFoldDB" id="N6UN03"/>
<evidence type="ECO:0000313" key="1">
    <source>
        <dbReference type="EMBL" id="ENN80092.1"/>
    </source>
</evidence>
<accession>N6UN03</accession>
<name>N6UN03_DENPD</name>
<proteinExistence type="predicted"/>
<dbReference type="InterPro" id="IPR027902">
    <property type="entry name" value="DUF4487"/>
</dbReference>
<protein>
    <submittedName>
        <fullName evidence="1">Uncharacterized protein</fullName>
    </submittedName>
</protein>